<feature type="region of interest" description="Disordered" evidence="5">
    <location>
        <begin position="1"/>
        <end position="28"/>
    </location>
</feature>
<keyword evidence="7" id="KW-1185">Reference proteome</keyword>
<proteinExistence type="predicted"/>
<gene>
    <name evidence="6" type="ORF">R5R35_012187</name>
</gene>
<dbReference type="Pfam" id="PF02961">
    <property type="entry name" value="SAM_BAF"/>
    <property type="match status" value="1"/>
</dbReference>
<comment type="caution">
    <text evidence="6">The sequence shown here is derived from an EMBL/GenBank/DDBJ whole genome shotgun (WGS) entry which is preliminary data.</text>
</comment>
<dbReference type="EMBL" id="JAZDUA010000048">
    <property type="protein sequence ID" value="KAK7870992.1"/>
    <property type="molecule type" value="Genomic_DNA"/>
</dbReference>
<evidence type="ECO:0000256" key="2">
    <source>
        <dbReference type="ARBA" id="ARBA00023242"/>
    </source>
</evidence>
<evidence type="ECO:0000313" key="7">
    <source>
        <dbReference type="Proteomes" id="UP001378592"/>
    </source>
</evidence>
<keyword evidence="2" id="KW-0539">Nucleus</keyword>
<evidence type="ECO:0000256" key="1">
    <source>
        <dbReference type="ARBA" id="ARBA00004123"/>
    </source>
</evidence>
<dbReference type="GO" id="GO:0005634">
    <property type="term" value="C:nucleus"/>
    <property type="evidence" value="ECO:0007669"/>
    <property type="project" value="UniProtKB-SubCell"/>
</dbReference>
<protein>
    <recommendedName>
        <fullName evidence="3">Barrier-to-autointegration factor-like protein</fullName>
    </recommendedName>
    <alternativeName>
        <fullName evidence="4">Barrier-to-autointegration factor 2</fullName>
    </alternativeName>
</protein>
<dbReference type="PANTHER" id="PTHR47507:SF6">
    <property type="entry name" value="BARRIER-TO-AUTOINTEGRATION FACTOR"/>
    <property type="match status" value="1"/>
</dbReference>
<feature type="compositionally biased region" description="Low complexity" evidence="5">
    <location>
        <begin position="19"/>
        <end position="28"/>
    </location>
</feature>
<dbReference type="PANTHER" id="PTHR47507">
    <property type="entry name" value="BARRIER TO AUTOINTEGRATION FACTOR 2"/>
    <property type="match status" value="1"/>
</dbReference>
<dbReference type="InterPro" id="IPR036617">
    <property type="entry name" value="BAF_sf"/>
</dbReference>
<dbReference type="Gene3D" id="1.10.150.40">
    <property type="entry name" value="Barrier-to-autointegration factor, BAF"/>
    <property type="match status" value="1"/>
</dbReference>
<evidence type="ECO:0000256" key="4">
    <source>
        <dbReference type="ARBA" id="ARBA00079764"/>
    </source>
</evidence>
<evidence type="ECO:0000256" key="3">
    <source>
        <dbReference type="ARBA" id="ARBA00074730"/>
    </source>
</evidence>
<dbReference type="SUPFAM" id="SSF47798">
    <property type="entry name" value="Barrier-to-autointegration factor, BAF"/>
    <property type="match status" value="1"/>
</dbReference>
<evidence type="ECO:0000256" key="5">
    <source>
        <dbReference type="SAM" id="MobiDB-lite"/>
    </source>
</evidence>
<reference evidence="6 7" key="1">
    <citation type="submission" date="2024-03" db="EMBL/GenBank/DDBJ databases">
        <title>The genome assembly and annotation of the cricket Gryllus longicercus Weissman &amp; Gray.</title>
        <authorList>
            <person name="Szrajer S."/>
            <person name="Gray D."/>
            <person name="Ylla G."/>
        </authorList>
    </citation>
    <scope>NUCLEOTIDE SEQUENCE [LARGE SCALE GENOMIC DNA]</scope>
    <source>
        <strain evidence="6">DAG 2021-001</strain>
        <tissue evidence="6">Whole body minus gut</tissue>
    </source>
</reference>
<accession>A0AAN9W2D9</accession>
<comment type="subcellular location">
    <subcellularLocation>
        <location evidence="1">Nucleus</location>
    </subcellularLocation>
</comment>
<dbReference type="FunFam" id="1.10.150.40:FF:000002">
    <property type="entry name" value="Barrier to autointegration factor 2"/>
    <property type="match status" value="1"/>
</dbReference>
<dbReference type="Proteomes" id="UP001378592">
    <property type="component" value="Unassembled WGS sequence"/>
</dbReference>
<organism evidence="6 7">
    <name type="scientific">Gryllus longicercus</name>
    <dbReference type="NCBI Taxonomy" id="2509291"/>
    <lineage>
        <taxon>Eukaryota</taxon>
        <taxon>Metazoa</taxon>
        <taxon>Ecdysozoa</taxon>
        <taxon>Arthropoda</taxon>
        <taxon>Hexapoda</taxon>
        <taxon>Insecta</taxon>
        <taxon>Pterygota</taxon>
        <taxon>Neoptera</taxon>
        <taxon>Polyneoptera</taxon>
        <taxon>Orthoptera</taxon>
        <taxon>Ensifera</taxon>
        <taxon>Gryllidea</taxon>
        <taxon>Grylloidea</taxon>
        <taxon>Gryllidae</taxon>
        <taxon>Gryllinae</taxon>
        <taxon>Gryllus</taxon>
    </lineage>
</organism>
<sequence>MVVMCNRKAHSKYDEESSEGSSSSSFKSASKHIFVSEPMGEKTPAELNGIGHILSRRLAKIGFDKAYVVFGQFLVLKKDRELFTFWLCDSVGASPKQANDCYQCLLEWSEEFL</sequence>
<dbReference type="GO" id="GO:0051276">
    <property type="term" value="P:chromosome organization"/>
    <property type="evidence" value="ECO:0007669"/>
    <property type="project" value="TreeGrafter"/>
</dbReference>
<dbReference type="GO" id="GO:0003677">
    <property type="term" value="F:DNA binding"/>
    <property type="evidence" value="ECO:0007669"/>
    <property type="project" value="InterPro"/>
</dbReference>
<dbReference type="InterPro" id="IPR051387">
    <property type="entry name" value="BAF"/>
</dbReference>
<dbReference type="GO" id="GO:0000793">
    <property type="term" value="C:condensed chromosome"/>
    <property type="evidence" value="ECO:0007669"/>
    <property type="project" value="TreeGrafter"/>
</dbReference>
<dbReference type="AlphaFoldDB" id="A0AAN9W2D9"/>
<dbReference type="SMART" id="SM01023">
    <property type="entry name" value="BAF"/>
    <property type="match status" value="1"/>
</dbReference>
<name>A0AAN9W2D9_9ORTH</name>
<dbReference type="InterPro" id="IPR004122">
    <property type="entry name" value="BAF_prot"/>
</dbReference>
<evidence type="ECO:0000313" key="6">
    <source>
        <dbReference type="EMBL" id="KAK7870992.1"/>
    </source>
</evidence>